<accession>A0ABS7UK31</accession>
<proteinExistence type="predicted"/>
<dbReference type="PANTHER" id="PTHR39639">
    <property type="entry name" value="CHROMOSOME 16, WHOLE GENOME SHOTGUN SEQUENCE"/>
    <property type="match status" value="1"/>
</dbReference>
<protein>
    <submittedName>
        <fullName evidence="3">DUF262 domain-containing protein</fullName>
    </submittedName>
</protein>
<dbReference type="PANTHER" id="PTHR39639:SF1">
    <property type="entry name" value="DUF262 DOMAIN-CONTAINING PROTEIN"/>
    <property type="match status" value="1"/>
</dbReference>
<name>A0ABS7UK31_9ACTN</name>
<gene>
    <name evidence="3" type="ORF">K8U61_23440</name>
</gene>
<evidence type="ECO:0000313" key="4">
    <source>
        <dbReference type="Proteomes" id="UP000780875"/>
    </source>
</evidence>
<keyword evidence="4" id="KW-1185">Reference proteome</keyword>
<organism evidence="3 4">
    <name type="scientific">Nocardioides mangrovi</name>
    <dbReference type="NCBI Taxonomy" id="2874580"/>
    <lineage>
        <taxon>Bacteria</taxon>
        <taxon>Bacillati</taxon>
        <taxon>Actinomycetota</taxon>
        <taxon>Actinomycetes</taxon>
        <taxon>Propionibacteriales</taxon>
        <taxon>Nocardioidaceae</taxon>
        <taxon>Nocardioides</taxon>
    </lineage>
</organism>
<dbReference type="InterPro" id="IPR004919">
    <property type="entry name" value="GmrSD_N"/>
</dbReference>
<comment type="caution">
    <text evidence="3">The sequence shown here is derived from an EMBL/GenBank/DDBJ whole genome shotgun (WGS) entry which is preliminary data.</text>
</comment>
<sequence length="344" mass="39237">MTELQAQLDKHRQKVDVDHFDIPVRELLRMLEDQELAIAPEYQRQFRWDAKRESELIESLLLGLPVPPLFVATNPDATWELVDGLQRVSTMIHFAGSGEQIQEHIAEDAEPLELTDLKKLTAFNGLTFDDLPTSLQVTLLRRALRVTALSDKSQLEVRFDLFERLNRGGVVLTPQEVRACIYRGPFNAYIGEAAHSEPFKTLLKLQKGSEADGTREEQVLKFFAYLYARDRFDGRVTEFLNTFMEENRAGKDLKKWRKLFDDTVDALWGIFKGPALKGNYPLTPLNQFEALMVATAELLEEKKKPRGTPARVMNDPDLLKHSTKGTNTTAALRGRIQRAKELLS</sequence>
<evidence type="ECO:0000259" key="2">
    <source>
        <dbReference type="Pfam" id="PF03235"/>
    </source>
</evidence>
<dbReference type="EMBL" id="JAIQZJ010000024">
    <property type="protein sequence ID" value="MBZ5741137.1"/>
    <property type="molecule type" value="Genomic_DNA"/>
</dbReference>
<evidence type="ECO:0000256" key="1">
    <source>
        <dbReference type="SAM" id="MobiDB-lite"/>
    </source>
</evidence>
<feature type="region of interest" description="Disordered" evidence="1">
    <location>
        <begin position="303"/>
        <end position="326"/>
    </location>
</feature>
<dbReference type="Pfam" id="PF03235">
    <property type="entry name" value="GmrSD_N"/>
    <property type="match status" value="1"/>
</dbReference>
<dbReference type="Proteomes" id="UP000780875">
    <property type="component" value="Unassembled WGS sequence"/>
</dbReference>
<reference evidence="3 4" key="1">
    <citation type="submission" date="2021-09" db="EMBL/GenBank/DDBJ databases">
        <title>Whole genome sequence of Nocardioides sp. GBK3QG-3.</title>
        <authorList>
            <person name="Tuo L."/>
        </authorList>
    </citation>
    <scope>NUCLEOTIDE SEQUENCE [LARGE SCALE GENOMIC DNA]</scope>
    <source>
        <strain evidence="3 4">GBK3QG-3</strain>
    </source>
</reference>
<dbReference type="RefSeq" id="WP_224125435.1">
    <property type="nucleotide sequence ID" value="NZ_JAIQZJ010000024.1"/>
</dbReference>
<evidence type="ECO:0000313" key="3">
    <source>
        <dbReference type="EMBL" id="MBZ5741137.1"/>
    </source>
</evidence>
<feature type="domain" description="GmrSD restriction endonucleases N-terminal" evidence="2">
    <location>
        <begin position="31"/>
        <end position="182"/>
    </location>
</feature>